<evidence type="ECO:0000256" key="3">
    <source>
        <dbReference type="ARBA" id="ARBA00022593"/>
    </source>
</evidence>
<evidence type="ECO:0000313" key="13">
    <source>
        <dbReference type="EMBL" id="ESP02286.1"/>
    </source>
</evidence>
<evidence type="ECO:0000256" key="2">
    <source>
        <dbReference type="ARBA" id="ARBA00006914"/>
    </source>
</evidence>
<dbReference type="PROSITE" id="PS00674">
    <property type="entry name" value="AAA"/>
    <property type="match status" value="1"/>
</dbReference>
<gene>
    <name evidence="13" type="ORF">LOTGIDRAFT_138655</name>
</gene>
<evidence type="ECO:0000256" key="11">
    <source>
        <dbReference type="RuleBase" id="RU003651"/>
    </source>
</evidence>
<dbReference type="GeneID" id="20234092"/>
<dbReference type="InterPro" id="IPR003960">
    <property type="entry name" value="ATPase_AAA_CS"/>
</dbReference>
<dbReference type="PANTHER" id="PTHR23077:SF9">
    <property type="entry name" value="PEROXISOMAL ATPASE PEX6"/>
    <property type="match status" value="1"/>
</dbReference>
<dbReference type="CDD" id="cd19527">
    <property type="entry name" value="RecA-like_PEX6_r2"/>
    <property type="match status" value="1"/>
</dbReference>
<dbReference type="PANTHER" id="PTHR23077">
    <property type="entry name" value="AAA-FAMILY ATPASE"/>
    <property type="match status" value="1"/>
</dbReference>
<dbReference type="InterPro" id="IPR003959">
    <property type="entry name" value="ATPase_AAA_core"/>
</dbReference>
<evidence type="ECO:0000256" key="9">
    <source>
        <dbReference type="ARBA" id="ARBA00034920"/>
    </source>
</evidence>
<dbReference type="GO" id="GO:0016887">
    <property type="term" value="F:ATP hydrolysis activity"/>
    <property type="evidence" value="ECO:0007669"/>
    <property type="project" value="InterPro"/>
</dbReference>
<dbReference type="InterPro" id="IPR047533">
    <property type="entry name" value="RecA-like_PEX6_r2"/>
</dbReference>
<proteinExistence type="inferred from homology"/>
<dbReference type="CTD" id="20234092"/>
<dbReference type="STRING" id="225164.V4B498"/>
<evidence type="ECO:0000256" key="4">
    <source>
        <dbReference type="ARBA" id="ARBA00022741"/>
    </source>
</evidence>
<evidence type="ECO:0000313" key="14">
    <source>
        <dbReference type="Proteomes" id="UP000030746"/>
    </source>
</evidence>
<comment type="subcellular location">
    <subcellularLocation>
        <location evidence="1">Membrane</location>
    </subcellularLocation>
</comment>
<dbReference type="GO" id="GO:0016558">
    <property type="term" value="P:protein import into peroxisome matrix"/>
    <property type="evidence" value="ECO:0007669"/>
    <property type="project" value="TreeGrafter"/>
</dbReference>
<keyword evidence="4 11" id="KW-0547">Nucleotide-binding</keyword>
<sequence length="538" mass="59219">MYNNVLFYRPVDGYRIQVLPTILLSGPVGCGKMTVIECAALRLCLHIQQVNCHDLIGETPGATESRIKNCFMAGSVYAPCILVLKNIHALGKERGGQSEDPRVISGFHKNIKQMAVERREYPLVIIATTNNIRAVSENMQETFLHDIEMEGPNETNRFDILEALVDDEPLAADLSIKHIAQRTAGFVLGDLVCLVAHARREAYASTLKLCGPVHDICIEEEEDIVCAGVVLQQNHFEAALDKLQTAHSDAIGAPKIPNVTWDDVGGLSSVKSDILDTVQLPLQHPELLSAGLKRSGVLLYGPPGTGKTLLAKAVATECSLNFLSVKGPELINMYVGQSEENIREVFKRARSATPCVIFFDELDSLAPNRGKSADSGGVMDRVVSQLLAELDGLGKSCDVFVIGATNRPDLLDPALLRPGRFDKLLYLGISEDRETQCKILKALTRKFRLGKQCKLKKVVEKCPWNMTGADFYALSSDAMLNAMKRKIQKLELGETVDTSVVCVQEEDFLKALSTLIPSVSETELARYKVIRERFEVPD</sequence>
<comment type="catalytic activity">
    <reaction evidence="10">
        <text>ATP + H2O = ADP + phosphate + H(+)</text>
        <dbReference type="Rhea" id="RHEA:13065"/>
        <dbReference type="ChEBI" id="CHEBI:15377"/>
        <dbReference type="ChEBI" id="CHEBI:15378"/>
        <dbReference type="ChEBI" id="CHEBI:30616"/>
        <dbReference type="ChEBI" id="CHEBI:43474"/>
        <dbReference type="ChEBI" id="CHEBI:456216"/>
    </reaction>
    <physiologicalReaction direction="left-to-right" evidence="10">
        <dbReference type="Rhea" id="RHEA:13066"/>
    </physiologicalReaction>
</comment>
<dbReference type="InterPro" id="IPR027417">
    <property type="entry name" value="P-loop_NTPase"/>
</dbReference>
<protein>
    <recommendedName>
        <fullName evidence="8">Peroxisomal ATPase PEX6</fullName>
    </recommendedName>
    <alternativeName>
        <fullName evidence="9">Peroxin-6</fullName>
    </alternativeName>
</protein>
<dbReference type="AlphaFoldDB" id="V4B498"/>
<dbReference type="SMART" id="SM00382">
    <property type="entry name" value="AAA"/>
    <property type="match status" value="2"/>
</dbReference>
<evidence type="ECO:0000256" key="10">
    <source>
        <dbReference type="ARBA" id="ARBA00048778"/>
    </source>
</evidence>
<dbReference type="Gene3D" id="1.10.8.60">
    <property type="match status" value="2"/>
</dbReference>
<accession>V4B498</accession>
<evidence type="ECO:0000256" key="7">
    <source>
        <dbReference type="ARBA" id="ARBA00023136"/>
    </source>
</evidence>
<dbReference type="RefSeq" id="XP_009046994.1">
    <property type="nucleotide sequence ID" value="XM_009048746.1"/>
</dbReference>
<keyword evidence="3" id="KW-0962">Peroxisome biogenesis</keyword>
<dbReference type="InterPro" id="IPR050168">
    <property type="entry name" value="AAA_ATPase_domain"/>
</dbReference>
<feature type="domain" description="AAA+ ATPase" evidence="12">
    <location>
        <begin position="18"/>
        <end position="153"/>
    </location>
</feature>
<dbReference type="OMA" id="QCKFAAC"/>
<dbReference type="GO" id="GO:0005524">
    <property type="term" value="F:ATP binding"/>
    <property type="evidence" value="ECO:0007669"/>
    <property type="project" value="UniProtKB-KW"/>
</dbReference>
<organism evidence="13 14">
    <name type="scientific">Lottia gigantea</name>
    <name type="common">Giant owl limpet</name>
    <dbReference type="NCBI Taxonomy" id="225164"/>
    <lineage>
        <taxon>Eukaryota</taxon>
        <taxon>Metazoa</taxon>
        <taxon>Spiralia</taxon>
        <taxon>Lophotrochozoa</taxon>
        <taxon>Mollusca</taxon>
        <taxon>Gastropoda</taxon>
        <taxon>Patellogastropoda</taxon>
        <taxon>Lottioidea</taxon>
        <taxon>Lottiidae</taxon>
        <taxon>Lottia</taxon>
    </lineage>
</organism>
<dbReference type="EMBL" id="KB200294">
    <property type="protein sequence ID" value="ESP02286.1"/>
    <property type="molecule type" value="Genomic_DNA"/>
</dbReference>
<name>V4B498_LOTGI</name>
<evidence type="ECO:0000256" key="1">
    <source>
        <dbReference type="ARBA" id="ARBA00004370"/>
    </source>
</evidence>
<dbReference type="HOGENOM" id="CLU_000688_8_3_1"/>
<dbReference type="FunFam" id="1.10.8.60:FF:000039">
    <property type="entry name" value="peroxisome biogenesis factor 6"/>
    <property type="match status" value="1"/>
</dbReference>
<evidence type="ECO:0000256" key="5">
    <source>
        <dbReference type="ARBA" id="ARBA00022801"/>
    </source>
</evidence>
<keyword evidence="6 11" id="KW-0067">ATP-binding</keyword>
<dbReference type="Gene3D" id="3.40.50.300">
    <property type="entry name" value="P-loop containing nucleotide triphosphate hydrolases"/>
    <property type="match status" value="2"/>
</dbReference>
<dbReference type="GO" id="GO:0005829">
    <property type="term" value="C:cytosol"/>
    <property type="evidence" value="ECO:0007669"/>
    <property type="project" value="TreeGrafter"/>
</dbReference>
<keyword evidence="14" id="KW-1185">Reference proteome</keyword>
<feature type="domain" description="AAA+ ATPase" evidence="12">
    <location>
        <begin position="293"/>
        <end position="431"/>
    </location>
</feature>
<evidence type="ECO:0000256" key="8">
    <source>
        <dbReference type="ARBA" id="ARBA00034811"/>
    </source>
</evidence>
<keyword evidence="7" id="KW-0472">Membrane</keyword>
<comment type="similarity">
    <text evidence="2 11">Belongs to the AAA ATPase family.</text>
</comment>
<dbReference type="FunFam" id="3.40.50.300:FF:000109">
    <property type="entry name" value="Peroxisomal biogenesis factor 6"/>
    <property type="match status" value="1"/>
</dbReference>
<dbReference type="Pfam" id="PF00004">
    <property type="entry name" value="AAA"/>
    <property type="match status" value="2"/>
</dbReference>
<reference evidence="13 14" key="1">
    <citation type="journal article" date="2013" name="Nature">
        <title>Insights into bilaterian evolution from three spiralian genomes.</title>
        <authorList>
            <person name="Simakov O."/>
            <person name="Marletaz F."/>
            <person name="Cho S.J."/>
            <person name="Edsinger-Gonzales E."/>
            <person name="Havlak P."/>
            <person name="Hellsten U."/>
            <person name="Kuo D.H."/>
            <person name="Larsson T."/>
            <person name="Lv J."/>
            <person name="Arendt D."/>
            <person name="Savage R."/>
            <person name="Osoegawa K."/>
            <person name="de Jong P."/>
            <person name="Grimwood J."/>
            <person name="Chapman J.A."/>
            <person name="Shapiro H."/>
            <person name="Aerts A."/>
            <person name="Otillar R.P."/>
            <person name="Terry A.Y."/>
            <person name="Boore J.L."/>
            <person name="Grigoriev I.V."/>
            <person name="Lindberg D.R."/>
            <person name="Seaver E.C."/>
            <person name="Weisblat D.A."/>
            <person name="Putnam N.H."/>
            <person name="Rokhsar D.S."/>
        </authorList>
    </citation>
    <scope>NUCLEOTIDE SEQUENCE [LARGE SCALE GENOMIC DNA]</scope>
</reference>
<dbReference type="GO" id="GO:0005778">
    <property type="term" value="C:peroxisomal membrane"/>
    <property type="evidence" value="ECO:0007669"/>
    <property type="project" value="TreeGrafter"/>
</dbReference>
<keyword evidence="5" id="KW-0378">Hydrolase</keyword>
<evidence type="ECO:0000256" key="6">
    <source>
        <dbReference type="ARBA" id="ARBA00022840"/>
    </source>
</evidence>
<dbReference type="OrthoDB" id="2187at2759"/>
<dbReference type="KEGG" id="lgi:LOTGIDRAFT_138655"/>
<dbReference type="Proteomes" id="UP000030746">
    <property type="component" value="Unassembled WGS sequence"/>
</dbReference>
<dbReference type="InterPro" id="IPR003593">
    <property type="entry name" value="AAA+_ATPase"/>
</dbReference>
<evidence type="ECO:0000259" key="12">
    <source>
        <dbReference type="SMART" id="SM00382"/>
    </source>
</evidence>
<dbReference type="SUPFAM" id="SSF52540">
    <property type="entry name" value="P-loop containing nucleoside triphosphate hydrolases"/>
    <property type="match status" value="2"/>
</dbReference>